<evidence type="ECO:0000313" key="1">
    <source>
        <dbReference type="EMBL" id="MFC6765668.1"/>
    </source>
</evidence>
<dbReference type="RefSeq" id="WP_273738686.1">
    <property type="nucleotide sequence ID" value="NZ_JAQIVI010000174.1"/>
</dbReference>
<sequence>MGTIGETEAMEPETEVVHLWLSIETPVALLVTVPTLWLAFSGDVVANRLVCIAELTTLHVKIQHECPNPTSYSFFVSTLSNCSNNEPEGIR</sequence>
<proteinExistence type="predicted"/>
<comment type="caution">
    <text evidence="1">The sequence shown here is derived from an EMBL/GenBank/DDBJ whole genome shotgun (WGS) entry which is preliminary data.</text>
</comment>
<dbReference type="AlphaFoldDB" id="A0ABD5SKY7"/>
<organism evidence="1 2">
    <name type="scientific">Natrinema soli</name>
    <dbReference type="NCBI Taxonomy" id="1930624"/>
    <lineage>
        <taxon>Archaea</taxon>
        <taxon>Methanobacteriati</taxon>
        <taxon>Methanobacteriota</taxon>
        <taxon>Stenosarchaea group</taxon>
        <taxon>Halobacteria</taxon>
        <taxon>Halobacteriales</taxon>
        <taxon>Natrialbaceae</taxon>
        <taxon>Natrinema</taxon>
    </lineage>
</organism>
<gene>
    <name evidence="1" type="ORF">ACFQE6_11915</name>
</gene>
<keyword evidence="2" id="KW-1185">Reference proteome</keyword>
<name>A0ABD5SKY7_9EURY</name>
<reference evidence="1 2" key="1">
    <citation type="journal article" date="2019" name="Int. J. Syst. Evol. Microbiol.">
        <title>The Global Catalogue of Microorganisms (GCM) 10K type strain sequencing project: providing services to taxonomists for standard genome sequencing and annotation.</title>
        <authorList>
            <consortium name="The Broad Institute Genomics Platform"/>
            <consortium name="The Broad Institute Genome Sequencing Center for Infectious Disease"/>
            <person name="Wu L."/>
            <person name="Ma J."/>
        </authorList>
    </citation>
    <scope>NUCLEOTIDE SEQUENCE [LARGE SCALE GENOMIC DNA]</scope>
    <source>
        <strain evidence="1 2">LMG 29247</strain>
    </source>
</reference>
<accession>A0ABD5SKY7</accession>
<evidence type="ECO:0000313" key="2">
    <source>
        <dbReference type="Proteomes" id="UP001596383"/>
    </source>
</evidence>
<protein>
    <submittedName>
        <fullName evidence="1">Uncharacterized protein</fullName>
    </submittedName>
</protein>
<dbReference type="EMBL" id="JBHSWV010000174">
    <property type="protein sequence ID" value="MFC6765668.1"/>
    <property type="molecule type" value="Genomic_DNA"/>
</dbReference>
<dbReference type="Proteomes" id="UP001596383">
    <property type="component" value="Unassembled WGS sequence"/>
</dbReference>